<reference evidence="8 9" key="1">
    <citation type="submission" date="2020-02" db="EMBL/GenBank/DDBJ databases">
        <title>Bacillus aquiflavi sp. nov., isolated from yellow water of strong flavor Chinese baijiu in Yibin region of China.</title>
        <authorList>
            <person name="Xie J."/>
        </authorList>
    </citation>
    <scope>NUCLEOTIDE SEQUENCE [LARGE SCALE GENOMIC DNA]</scope>
    <source>
        <strain evidence="8 9">3H-10</strain>
    </source>
</reference>
<accession>A0A6B3VZC6</accession>
<dbReference type="PANTHER" id="PTHR43479:SF22">
    <property type="entry name" value="TRANSCRIPTIONAL REGULATOR, TETR FAMILY"/>
    <property type="match status" value="1"/>
</dbReference>
<dbReference type="Proteomes" id="UP000570010">
    <property type="component" value="Unassembled WGS sequence"/>
</dbReference>
<evidence type="ECO:0000256" key="4">
    <source>
        <dbReference type="ARBA" id="ARBA00023163"/>
    </source>
</evidence>
<reference evidence="7 10" key="2">
    <citation type="submission" date="2020-07" db="EMBL/GenBank/DDBJ databases">
        <authorList>
            <person name="Feng H."/>
        </authorList>
    </citation>
    <scope>NUCLEOTIDE SEQUENCE [LARGE SCALE GENOMIC DNA]</scope>
    <source>
        <strain evidence="7">S-12</strain>
        <strain evidence="10">s-12</strain>
    </source>
</reference>
<feature type="domain" description="HTH tetR-type" evidence="6">
    <location>
        <begin position="2"/>
        <end position="62"/>
    </location>
</feature>
<name>A0A6B3VZC6_9BACI</name>
<evidence type="ECO:0000256" key="3">
    <source>
        <dbReference type="ARBA" id="ARBA00023125"/>
    </source>
</evidence>
<sequence length="288" mass="33908">MNEKKQFILETAMRLFAQNGFHLTSMQEIAEHSGVAKGSLYTYFRSKEDLMISILNYYDNLLQKKILQVEYERTLTPKEMFQKQLSMHFKEFSHDRDFLLVQIREQSFHSNLKIRHFFFKKRKDFLLFTTQKIIQLFGEEVQPYAFDCAIIFHGMVKEYSVLMIKGGYKFSYDELSAFLINRLENVIAGCLVDQKRIVNDTSDYFCIDAKDHSLSFINQIEQLLTKNKNEIGDKKYERAIAITNAMKENLAEEQKIVLEGLLIYLQNLNIPSITKAMEGMEHIINKRC</sequence>
<dbReference type="FunFam" id="1.10.10.60:FF:000141">
    <property type="entry name" value="TetR family transcriptional regulator"/>
    <property type="match status" value="1"/>
</dbReference>
<dbReference type="InterPro" id="IPR023772">
    <property type="entry name" value="DNA-bd_HTH_TetR-type_CS"/>
</dbReference>
<feature type="DNA-binding region" description="H-T-H motif" evidence="5">
    <location>
        <begin position="25"/>
        <end position="44"/>
    </location>
</feature>
<evidence type="ECO:0000256" key="2">
    <source>
        <dbReference type="ARBA" id="ARBA00023015"/>
    </source>
</evidence>
<evidence type="ECO:0000313" key="10">
    <source>
        <dbReference type="Proteomes" id="UP000570010"/>
    </source>
</evidence>
<keyword evidence="9" id="KW-1185">Reference proteome</keyword>
<dbReference type="PROSITE" id="PS50977">
    <property type="entry name" value="HTH_TETR_2"/>
    <property type="match status" value="1"/>
</dbReference>
<dbReference type="EMBL" id="JAAIWN010000018">
    <property type="protein sequence ID" value="NEY81607.1"/>
    <property type="molecule type" value="Genomic_DNA"/>
</dbReference>
<dbReference type="PROSITE" id="PS01081">
    <property type="entry name" value="HTH_TETR_1"/>
    <property type="match status" value="1"/>
</dbReference>
<dbReference type="SUPFAM" id="SSF46689">
    <property type="entry name" value="Homeodomain-like"/>
    <property type="match status" value="1"/>
</dbReference>
<dbReference type="InterPro" id="IPR050624">
    <property type="entry name" value="HTH-type_Tx_Regulator"/>
</dbReference>
<dbReference type="InterPro" id="IPR001647">
    <property type="entry name" value="HTH_TetR"/>
</dbReference>
<evidence type="ECO:0000256" key="5">
    <source>
        <dbReference type="PROSITE-ProRule" id="PRU00335"/>
    </source>
</evidence>
<dbReference type="GO" id="GO:0003677">
    <property type="term" value="F:DNA binding"/>
    <property type="evidence" value="ECO:0007669"/>
    <property type="project" value="UniProtKB-UniRule"/>
</dbReference>
<evidence type="ECO:0000313" key="9">
    <source>
        <dbReference type="Proteomes" id="UP000472971"/>
    </source>
</evidence>
<proteinExistence type="predicted"/>
<keyword evidence="4" id="KW-0804">Transcription</keyword>
<keyword evidence="1" id="KW-0678">Repressor</keyword>
<dbReference type="EMBL" id="JACEIO010000020">
    <property type="protein sequence ID" value="MBA4537350.1"/>
    <property type="molecule type" value="Genomic_DNA"/>
</dbReference>
<dbReference type="Gene3D" id="1.10.357.10">
    <property type="entry name" value="Tetracycline Repressor, domain 2"/>
    <property type="match status" value="1"/>
</dbReference>
<protein>
    <submittedName>
        <fullName evidence="8">TetR/AcrR family transcriptional regulator</fullName>
    </submittedName>
</protein>
<dbReference type="RefSeq" id="WP_163242001.1">
    <property type="nucleotide sequence ID" value="NZ_JAAIWN010000018.1"/>
</dbReference>
<evidence type="ECO:0000256" key="1">
    <source>
        <dbReference type="ARBA" id="ARBA00022491"/>
    </source>
</evidence>
<gene>
    <name evidence="8" type="ORF">G4D64_08795</name>
    <name evidence="7" type="ORF">H1Z61_09395</name>
</gene>
<comment type="caution">
    <text evidence="8">The sequence shown here is derived from an EMBL/GenBank/DDBJ whole genome shotgun (WGS) entry which is preliminary data.</text>
</comment>
<keyword evidence="2" id="KW-0805">Transcription regulation</keyword>
<keyword evidence="3 5" id="KW-0238">DNA-binding</keyword>
<dbReference type="AlphaFoldDB" id="A0A6B3VZC6"/>
<evidence type="ECO:0000259" key="6">
    <source>
        <dbReference type="PROSITE" id="PS50977"/>
    </source>
</evidence>
<dbReference type="GO" id="GO:0045892">
    <property type="term" value="P:negative regulation of DNA-templated transcription"/>
    <property type="evidence" value="ECO:0007669"/>
    <property type="project" value="UniProtKB-ARBA"/>
</dbReference>
<evidence type="ECO:0000313" key="7">
    <source>
        <dbReference type="EMBL" id="MBA4537350.1"/>
    </source>
</evidence>
<dbReference type="PRINTS" id="PR00455">
    <property type="entry name" value="HTHTETR"/>
</dbReference>
<dbReference type="InterPro" id="IPR009057">
    <property type="entry name" value="Homeodomain-like_sf"/>
</dbReference>
<organism evidence="8 9">
    <name type="scientific">Bacillus aquiflavi</name>
    <dbReference type="NCBI Taxonomy" id="2672567"/>
    <lineage>
        <taxon>Bacteria</taxon>
        <taxon>Bacillati</taxon>
        <taxon>Bacillota</taxon>
        <taxon>Bacilli</taxon>
        <taxon>Bacillales</taxon>
        <taxon>Bacillaceae</taxon>
        <taxon>Bacillus</taxon>
    </lineage>
</organism>
<dbReference type="Pfam" id="PF00440">
    <property type="entry name" value="TetR_N"/>
    <property type="match status" value="1"/>
</dbReference>
<evidence type="ECO:0000313" key="8">
    <source>
        <dbReference type="EMBL" id="NEY81607.1"/>
    </source>
</evidence>
<dbReference type="Proteomes" id="UP000472971">
    <property type="component" value="Unassembled WGS sequence"/>
</dbReference>
<dbReference type="PANTHER" id="PTHR43479">
    <property type="entry name" value="ACREF/ENVCD OPERON REPRESSOR-RELATED"/>
    <property type="match status" value="1"/>
</dbReference>